<evidence type="ECO:0000313" key="1">
    <source>
        <dbReference type="EMBL" id="MPN07854.1"/>
    </source>
</evidence>
<sequence length="52" mass="5789">MSVELRLTDVKILDQGALAHLPDVQTAQLVSEFATMLVEEQRPVVVQMLLLV</sequence>
<dbReference type="AlphaFoldDB" id="A0A645F5H9"/>
<proteinExistence type="predicted"/>
<gene>
    <name evidence="1" type="ORF">SDC9_155126</name>
</gene>
<dbReference type="EMBL" id="VSSQ01053865">
    <property type="protein sequence ID" value="MPN07854.1"/>
    <property type="molecule type" value="Genomic_DNA"/>
</dbReference>
<organism evidence="1">
    <name type="scientific">bioreactor metagenome</name>
    <dbReference type="NCBI Taxonomy" id="1076179"/>
    <lineage>
        <taxon>unclassified sequences</taxon>
        <taxon>metagenomes</taxon>
        <taxon>ecological metagenomes</taxon>
    </lineage>
</organism>
<protein>
    <submittedName>
        <fullName evidence="1">Uncharacterized protein</fullName>
    </submittedName>
</protein>
<comment type="caution">
    <text evidence="1">The sequence shown here is derived from an EMBL/GenBank/DDBJ whole genome shotgun (WGS) entry which is preliminary data.</text>
</comment>
<name>A0A645F5H9_9ZZZZ</name>
<reference evidence="1" key="1">
    <citation type="submission" date="2019-08" db="EMBL/GenBank/DDBJ databases">
        <authorList>
            <person name="Kucharzyk K."/>
            <person name="Murdoch R.W."/>
            <person name="Higgins S."/>
            <person name="Loffler F."/>
        </authorList>
    </citation>
    <scope>NUCLEOTIDE SEQUENCE</scope>
</reference>
<accession>A0A645F5H9</accession>